<dbReference type="Gene3D" id="2.40.50.100">
    <property type="match status" value="1"/>
</dbReference>
<evidence type="ECO:0000313" key="2">
    <source>
        <dbReference type="Proteomes" id="UP000183567"/>
    </source>
</evidence>
<gene>
    <name evidence="1" type="ORF">AZE42_09493</name>
</gene>
<comment type="caution">
    <text evidence="1">The sequence shown here is derived from an EMBL/GenBank/DDBJ whole genome shotgun (WGS) entry which is preliminary data.</text>
</comment>
<dbReference type="AlphaFoldDB" id="A0A1J8Q5D2"/>
<dbReference type="EMBL" id="LVVM01003283">
    <property type="protein sequence ID" value="OJA15187.1"/>
    <property type="molecule type" value="Genomic_DNA"/>
</dbReference>
<accession>A0A1J8Q5D2</accession>
<dbReference type="Proteomes" id="UP000183567">
    <property type="component" value="Unassembled WGS sequence"/>
</dbReference>
<protein>
    <submittedName>
        <fullName evidence="1">Uncharacterized protein</fullName>
    </submittedName>
</protein>
<proteinExistence type="predicted"/>
<name>A0A1J8Q5D2_9AGAM</name>
<reference evidence="1 2" key="1">
    <citation type="submission" date="2016-03" db="EMBL/GenBank/DDBJ databases">
        <title>Comparative genomics of the ectomycorrhizal sister species Rhizopogon vinicolor and Rhizopogon vesiculosus (Basidiomycota: Boletales) reveals a divergence of the mating type B locus.</title>
        <authorList>
            <person name="Mujic A.B."/>
            <person name="Kuo A."/>
            <person name="Tritt A."/>
            <person name="Lipzen A."/>
            <person name="Chen C."/>
            <person name="Johnson J."/>
            <person name="Sharma A."/>
            <person name="Barry K."/>
            <person name="Grigoriev I.V."/>
            <person name="Spatafora J.W."/>
        </authorList>
    </citation>
    <scope>NUCLEOTIDE SEQUENCE [LARGE SCALE GENOMIC DNA]</scope>
    <source>
        <strain evidence="1 2">AM-OR11-056</strain>
    </source>
</reference>
<organism evidence="1 2">
    <name type="scientific">Rhizopogon vesiculosus</name>
    <dbReference type="NCBI Taxonomy" id="180088"/>
    <lineage>
        <taxon>Eukaryota</taxon>
        <taxon>Fungi</taxon>
        <taxon>Dikarya</taxon>
        <taxon>Basidiomycota</taxon>
        <taxon>Agaricomycotina</taxon>
        <taxon>Agaricomycetes</taxon>
        <taxon>Agaricomycetidae</taxon>
        <taxon>Boletales</taxon>
        <taxon>Suillineae</taxon>
        <taxon>Rhizopogonaceae</taxon>
        <taxon>Rhizopogon</taxon>
    </lineage>
</organism>
<evidence type="ECO:0000313" key="1">
    <source>
        <dbReference type="EMBL" id="OJA15187.1"/>
    </source>
</evidence>
<keyword evidence="2" id="KW-1185">Reference proteome</keyword>
<sequence length="205" mass="23379">MRSLNTIHLDQYVISGAIIVRQQATEFHLGPNAFNIPSFHEATVNHVFLQVTMGRNHTILATTHYETSRSSLVWSSIAATRRTFALVLHRCSHVLIPYFRSRALCNYTPEEMGQHGMVEFQSTLGRTRRSMRFGAKLGVNKAENEKECVSRLRPRPRRHPVFMLDVDFCYQESDASQVNLRYPVHLDAVLHVPTPCLDGVATCRT</sequence>